<evidence type="ECO:0000313" key="5">
    <source>
        <dbReference type="Proteomes" id="UP000215731"/>
    </source>
</evidence>
<feature type="region of interest" description="Disordered" evidence="2">
    <location>
        <begin position="253"/>
        <end position="275"/>
    </location>
</feature>
<dbReference type="NCBIfam" id="TIGR01766">
    <property type="entry name" value="IS200/IS605 family accessory protein TnpB-like domain"/>
    <property type="match status" value="1"/>
</dbReference>
<name>A0A256J148_HALEZ</name>
<evidence type="ECO:0000313" key="4">
    <source>
        <dbReference type="EMBL" id="OYR62541.1"/>
    </source>
</evidence>
<sequence length="626" mass="70527">MDEVTANISFDKYPDMPEFYGSGAAKYRLAMVKDRSDFLDLFEGARHVDAVTYAETPELMVKMLTEYDIGSLDVLIGNSDDYAERVNEVATAKSLVQLRQDDRLTIRLKNQKTVHSKIYRIVMPDETVKLVHGSANLSRNSWEYHTNQIAVLTTEVGTELDAELKRFIDEYREGYSDQTLMEGLVEALEEADSPEGRENRIEYWVGAGDLDVSDTAALNQDAVEDLKEIADQVTAVIDDPDEADETVAFVEEPEKADRSVVEPSDVDEPEVERADAVDEAPDVGLVESDNETGLTDGNHPVRFTNEGLRLDHKPENAIEWYVKIPHHEDYHLWIPAQPNPEQRGWLEALNAGDATMGESRLFERDGTWYLHVTATRNVEERSEASADERTAIGVDIGEASLVTVCHRDDHGSPTAPKLWADEGKTVRQLRKTYFTATRRLQTRGSEHIPESFGEDVWNQIDDLFHRVTREVVEYAESVENPVLVLEDLTYMRESMDYGEYMNRRLHGWGFAKLHAQIRYKAVEKGIPVETVNPRNTSRECHACGEVGYRPKQATFTCTNDACWMGEYQADVNGAINIADRYLSGESHSREDTDGDDSAEDGGRLTAPQDTHADAETQQETLGTYAS</sequence>
<dbReference type="GO" id="GO:0003677">
    <property type="term" value="F:DNA binding"/>
    <property type="evidence" value="ECO:0007669"/>
    <property type="project" value="UniProtKB-KW"/>
</dbReference>
<comment type="caution">
    <text evidence="4">The sequence shown here is derived from an EMBL/GenBank/DDBJ whole genome shotgun (WGS) entry which is preliminary data.</text>
</comment>
<dbReference type="NCBIfam" id="NF040570">
    <property type="entry name" value="guided_TnpB"/>
    <property type="match status" value="1"/>
</dbReference>
<evidence type="ECO:0000256" key="1">
    <source>
        <dbReference type="ARBA" id="ARBA00023125"/>
    </source>
</evidence>
<dbReference type="Proteomes" id="UP000215731">
    <property type="component" value="Unassembled WGS sequence"/>
</dbReference>
<evidence type="ECO:0000259" key="3">
    <source>
        <dbReference type="Pfam" id="PF07282"/>
    </source>
</evidence>
<protein>
    <recommendedName>
        <fullName evidence="3">Cas12f1-like TNB domain-containing protein</fullName>
    </recommendedName>
</protein>
<dbReference type="PANTHER" id="PTHR30405">
    <property type="entry name" value="TRANSPOSASE"/>
    <property type="match status" value="1"/>
</dbReference>
<dbReference type="AlphaFoldDB" id="A0A256J148"/>
<feature type="region of interest" description="Disordered" evidence="2">
    <location>
        <begin position="584"/>
        <end position="626"/>
    </location>
</feature>
<dbReference type="Pfam" id="PF07282">
    <property type="entry name" value="Cas12f1-like_TNB"/>
    <property type="match status" value="1"/>
</dbReference>
<reference evidence="4 5" key="1">
    <citation type="journal article" date="2014" name="Front. Microbiol.">
        <title>Population and genomic analysis of the genus Halorubrum.</title>
        <authorList>
            <person name="Fullmer M.S."/>
            <person name="Soucy S.M."/>
            <person name="Swithers K.S."/>
            <person name="Makkay A.M."/>
            <person name="Wheeler R."/>
            <person name="Ventosa A."/>
            <person name="Gogarten J.P."/>
            <person name="Papke R.T."/>
        </authorList>
    </citation>
    <scope>NUCLEOTIDE SEQUENCE [LARGE SCALE GENOMIC DNA]</scope>
    <source>
        <strain evidence="4 5">Ga36</strain>
    </source>
</reference>
<keyword evidence="1" id="KW-0238">DNA-binding</keyword>
<proteinExistence type="predicted"/>
<dbReference type="InterPro" id="IPR010095">
    <property type="entry name" value="Cas12f1-like_TNB"/>
</dbReference>
<feature type="compositionally biased region" description="Polar residues" evidence="2">
    <location>
        <begin position="615"/>
        <end position="626"/>
    </location>
</feature>
<dbReference type="EMBL" id="NHOZ01000092">
    <property type="protein sequence ID" value="OYR62541.1"/>
    <property type="molecule type" value="Genomic_DNA"/>
</dbReference>
<dbReference type="Gene3D" id="3.30.870.10">
    <property type="entry name" value="Endonuclease Chain A"/>
    <property type="match status" value="1"/>
</dbReference>
<feature type="domain" description="Cas12f1-like TNB" evidence="3">
    <location>
        <begin position="510"/>
        <end position="577"/>
    </location>
</feature>
<dbReference type="InterPro" id="IPR051399">
    <property type="entry name" value="RNA-guided_DNA_endo/Transpos"/>
</dbReference>
<accession>A0A256J148</accession>
<organism evidence="4 5">
    <name type="scientific">Halorubrum ezzemoulense</name>
    <name type="common">Halorubrum chaoviator</name>
    <dbReference type="NCBI Taxonomy" id="337243"/>
    <lineage>
        <taxon>Archaea</taxon>
        <taxon>Methanobacteriati</taxon>
        <taxon>Methanobacteriota</taxon>
        <taxon>Stenosarchaea group</taxon>
        <taxon>Halobacteria</taxon>
        <taxon>Halobacteriales</taxon>
        <taxon>Haloferacaceae</taxon>
        <taxon>Halorubrum</taxon>
    </lineage>
</organism>
<dbReference type="PANTHER" id="PTHR30405:SF21">
    <property type="entry name" value="TRANSPOSASE-RELATED"/>
    <property type="match status" value="1"/>
</dbReference>
<gene>
    <name evidence="4" type="ORF">DJ80_09840</name>
</gene>
<evidence type="ECO:0000256" key="2">
    <source>
        <dbReference type="SAM" id="MobiDB-lite"/>
    </source>
</evidence>
<dbReference type="RefSeq" id="WP_256948612.1">
    <property type="nucleotide sequence ID" value="NZ_NHOZ01000092.1"/>
</dbReference>